<evidence type="ECO:0000313" key="9">
    <source>
        <dbReference type="EMBL" id="SHG90949.1"/>
    </source>
</evidence>
<dbReference type="Pfam" id="PF00078">
    <property type="entry name" value="RVT_1"/>
    <property type="match status" value="1"/>
</dbReference>
<evidence type="ECO:0000256" key="6">
    <source>
        <dbReference type="ARBA" id="ARBA00023118"/>
    </source>
</evidence>
<keyword evidence="4" id="KW-0460">Magnesium</keyword>
<sequence length="271" mass="31394">MDTKFILNLQTSCNFLKELTLNPNAFYSEHQREKMRFGRPQENKDHSIRMRTIFKPIGRLKIKQQKINQYIQTMELPLSMFGGVRGRNNILNALEHMESRFFLTVDLKDFFTNITNKQVYQTLISYNIPWKEARILTKLTTFKGSLPQGAPSSTALANLVFSSTALALERFSANHGITFTSFIDDLTFSAKKDFKHLTPQIIALIKQNGFFLNQKKIHYTRNVGKITGLIVKKNKISLEKEMSLNLENPRIKAYADSVFKYYSQYEKAKNS</sequence>
<dbReference type="EMBL" id="FQUQ01000008">
    <property type="protein sequence ID" value="SHG90949.1"/>
    <property type="molecule type" value="Genomic_DNA"/>
</dbReference>
<keyword evidence="3" id="KW-0479">Metal-binding</keyword>
<gene>
    <name evidence="9" type="ORF">SAMN04488522_108206</name>
</gene>
<dbReference type="GO" id="GO:0003964">
    <property type="term" value="F:RNA-directed DNA polymerase activity"/>
    <property type="evidence" value="ECO:0007669"/>
    <property type="project" value="UniProtKB-KW"/>
</dbReference>
<proteinExistence type="inferred from homology"/>
<dbReference type="GO" id="GO:0003723">
    <property type="term" value="F:RNA binding"/>
    <property type="evidence" value="ECO:0007669"/>
    <property type="project" value="InterPro"/>
</dbReference>
<protein>
    <submittedName>
        <fullName evidence="9">Reverse transcriptase (RNA-dependent DNA polymerase)</fullName>
    </submittedName>
</protein>
<evidence type="ECO:0000256" key="2">
    <source>
        <dbReference type="ARBA" id="ARBA00022695"/>
    </source>
</evidence>
<organism evidence="9 10">
    <name type="scientific">Pedobacter caeni</name>
    <dbReference type="NCBI Taxonomy" id="288992"/>
    <lineage>
        <taxon>Bacteria</taxon>
        <taxon>Pseudomonadati</taxon>
        <taxon>Bacteroidota</taxon>
        <taxon>Sphingobacteriia</taxon>
        <taxon>Sphingobacteriales</taxon>
        <taxon>Sphingobacteriaceae</taxon>
        <taxon>Pedobacter</taxon>
    </lineage>
</organism>
<dbReference type="InterPro" id="IPR043502">
    <property type="entry name" value="DNA/RNA_pol_sf"/>
</dbReference>
<dbReference type="InterPro" id="IPR043128">
    <property type="entry name" value="Rev_trsase/Diguanyl_cyclase"/>
</dbReference>
<comment type="similarity">
    <text evidence="7">Belongs to the bacterial reverse transcriptase family.</text>
</comment>
<dbReference type="AlphaFoldDB" id="A0A1M5NP23"/>
<evidence type="ECO:0000256" key="1">
    <source>
        <dbReference type="ARBA" id="ARBA00022679"/>
    </source>
</evidence>
<dbReference type="InterPro" id="IPR000477">
    <property type="entry name" value="RT_dom"/>
</dbReference>
<keyword evidence="10" id="KW-1185">Reference proteome</keyword>
<evidence type="ECO:0000313" key="10">
    <source>
        <dbReference type="Proteomes" id="UP000184287"/>
    </source>
</evidence>
<evidence type="ECO:0000259" key="8">
    <source>
        <dbReference type="PROSITE" id="PS50878"/>
    </source>
</evidence>
<name>A0A1M5NP23_9SPHI</name>
<accession>A0A1M5NP23</accession>
<feature type="domain" description="Reverse transcriptase" evidence="8">
    <location>
        <begin position="1"/>
        <end position="231"/>
    </location>
</feature>
<keyword evidence="2" id="KW-0548">Nucleotidyltransferase</keyword>
<dbReference type="OrthoDB" id="9780724at2"/>
<dbReference type="PRINTS" id="PR00866">
    <property type="entry name" value="RNADNAPOLMS"/>
</dbReference>
<evidence type="ECO:0000256" key="7">
    <source>
        <dbReference type="ARBA" id="ARBA00034120"/>
    </source>
</evidence>
<dbReference type="PROSITE" id="PS50878">
    <property type="entry name" value="RT_POL"/>
    <property type="match status" value="1"/>
</dbReference>
<reference evidence="10" key="1">
    <citation type="submission" date="2016-11" db="EMBL/GenBank/DDBJ databases">
        <authorList>
            <person name="Varghese N."/>
            <person name="Submissions S."/>
        </authorList>
    </citation>
    <scope>NUCLEOTIDE SEQUENCE [LARGE SCALE GENOMIC DNA]</scope>
    <source>
        <strain evidence="10">DSM 16990</strain>
    </source>
</reference>
<dbReference type="STRING" id="288992.SAMN04488522_108206"/>
<keyword evidence="5 9" id="KW-0695">RNA-directed DNA polymerase</keyword>
<dbReference type="GO" id="GO:0051607">
    <property type="term" value="P:defense response to virus"/>
    <property type="evidence" value="ECO:0007669"/>
    <property type="project" value="UniProtKB-KW"/>
</dbReference>
<dbReference type="SUPFAM" id="SSF56672">
    <property type="entry name" value="DNA/RNA polymerases"/>
    <property type="match status" value="1"/>
</dbReference>
<keyword evidence="1" id="KW-0808">Transferase</keyword>
<evidence type="ECO:0000256" key="5">
    <source>
        <dbReference type="ARBA" id="ARBA00022918"/>
    </source>
</evidence>
<evidence type="ECO:0000256" key="4">
    <source>
        <dbReference type="ARBA" id="ARBA00022842"/>
    </source>
</evidence>
<dbReference type="Proteomes" id="UP000184287">
    <property type="component" value="Unassembled WGS sequence"/>
</dbReference>
<dbReference type="RefSeq" id="WP_073238193.1">
    <property type="nucleotide sequence ID" value="NZ_FQUQ01000008.1"/>
</dbReference>
<keyword evidence="6" id="KW-0051">Antiviral defense</keyword>
<dbReference type="CDD" id="cd03487">
    <property type="entry name" value="RT_Bac_retron_II"/>
    <property type="match status" value="1"/>
</dbReference>
<dbReference type="GO" id="GO:0046872">
    <property type="term" value="F:metal ion binding"/>
    <property type="evidence" value="ECO:0007669"/>
    <property type="project" value="UniProtKB-KW"/>
</dbReference>
<dbReference type="Gene3D" id="3.30.70.270">
    <property type="match status" value="1"/>
</dbReference>
<dbReference type="InterPro" id="IPR000123">
    <property type="entry name" value="Reverse_transcriptase_msDNA"/>
</dbReference>
<evidence type="ECO:0000256" key="3">
    <source>
        <dbReference type="ARBA" id="ARBA00022723"/>
    </source>
</evidence>